<evidence type="ECO:0000313" key="1">
    <source>
        <dbReference type="EMBL" id="CRK89477.1"/>
    </source>
</evidence>
<sequence length="111" mass="13056">MMHINRSICIWSISRESLFRQVQATVVNNITGKIKVSSHKKPSIVEPKTSFPKSKKIEKTTNRYDRRRRIFISTSLIRFGSTTNIFLMHQKKTCFHCYDDVYLAIHDPEKP</sequence>
<organism evidence="1 2">
    <name type="scientific">Clunio marinus</name>
    <dbReference type="NCBI Taxonomy" id="568069"/>
    <lineage>
        <taxon>Eukaryota</taxon>
        <taxon>Metazoa</taxon>
        <taxon>Ecdysozoa</taxon>
        <taxon>Arthropoda</taxon>
        <taxon>Hexapoda</taxon>
        <taxon>Insecta</taxon>
        <taxon>Pterygota</taxon>
        <taxon>Neoptera</taxon>
        <taxon>Endopterygota</taxon>
        <taxon>Diptera</taxon>
        <taxon>Nematocera</taxon>
        <taxon>Chironomoidea</taxon>
        <taxon>Chironomidae</taxon>
        <taxon>Clunio</taxon>
    </lineage>
</organism>
<dbReference type="Proteomes" id="UP000183832">
    <property type="component" value="Unassembled WGS sequence"/>
</dbReference>
<dbReference type="AlphaFoldDB" id="A0A1J1HN48"/>
<protein>
    <submittedName>
        <fullName evidence="1">CLUMA_CG003215, isoform A</fullName>
    </submittedName>
</protein>
<evidence type="ECO:0000313" key="2">
    <source>
        <dbReference type="Proteomes" id="UP000183832"/>
    </source>
</evidence>
<name>A0A1J1HN48_9DIPT</name>
<reference evidence="1 2" key="1">
    <citation type="submission" date="2015-04" db="EMBL/GenBank/DDBJ databases">
        <authorList>
            <person name="Syromyatnikov M.Y."/>
            <person name="Popov V.N."/>
        </authorList>
    </citation>
    <scope>NUCLEOTIDE SEQUENCE [LARGE SCALE GENOMIC DNA]</scope>
</reference>
<proteinExistence type="predicted"/>
<keyword evidence="2" id="KW-1185">Reference proteome</keyword>
<dbReference type="EMBL" id="CVRI01000012">
    <property type="protein sequence ID" value="CRK89477.1"/>
    <property type="molecule type" value="Genomic_DNA"/>
</dbReference>
<gene>
    <name evidence="1" type="ORF">CLUMA_CG003215</name>
</gene>
<accession>A0A1J1HN48</accession>